<proteinExistence type="inferred from homology"/>
<dbReference type="AlphaFoldDB" id="A0A0L6ZC70"/>
<dbReference type="Proteomes" id="UP000037043">
    <property type="component" value="Unassembled WGS sequence"/>
</dbReference>
<dbReference type="EMBL" id="LHUR01000013">
    <property type="protein sequence ID" value="KOA20561.1"/>
    <property type="molecule type" value="Genomic_DNA"/>
</dbReference>
<dbReference type="PANTHER" id="PTHR34039">
    <property type="entry name" value="UPF0102 PROTEIN YRAN"/>
    <property type="match status" value="1"/>
</dbReference>
<name>A0A0L6ZC70_9CLOT</name>
<evidence type="ECO:0000313" key="3">
    <source>
        <dbReference type="EMBL" id="KOA20561.1"/>
    </source>
</evidence>
<dbReference type="Pfam" id="PF02021">
    <property type="entry name" value="UPF0102"/>
    <property type="match status" value="1"/>
</dbReference>
<dbReference type="RefSeq" id="WP_052220728.1">
    <property type="nucleotide sequence ID" value="NZ_LHUR01000013.1"/>
</dbReference>
<organism evidence="3 4">
    <name type="scientific">Clostridium homopropionicum DSM 5847</name>
    <dbReference type="NCBI Taxonomy" id="1121318"/>
    <lineage>
        <taxon>Bacteria</taxon>
        <taxon>Bacillati</taxon>
        <taxon>Bacillota</taxon>
        <taxon>Clostridia</taxon>
        <taxon>Eubacteriales</taxon>
        <taxon>Clostridiaceae</taxon>
        <taxon>Clostridium</taxon>
    </lineage>
</organism>
<comment type="caution">
    <text evidence="3">The sequence shown here is derived from an EMBL/GenBank/DDBJ whole genome shotgun (WGS) entry which is preliminary data.</text>
</comment>
<dbReference type="Gene3D" id="3.40.1350.10">
    <property type="match status" value="1"/>
</dbReference>
<dbReference type="InterPro" id="IPR011856">
    <property type="entry name" value="tRNA_endonuc-like_dom_sf"/>
</dbReference>
<evidence type="ECO:0000313" key="4">
    <source>
        <dbReference type="Proteomes" id="UP000037043"/>
    </source>
</evidence>
<evidence type="ECO:0000256" key="1">
    <source>
        <dbReference type="ARBA" id="ARBA00006738"/>
    </source>
</evidence>
<dbReference type="CDD" id="cd20736">
    <property type="entry name" value="PoNe_Nuclease"/>
    <property type="match status" value="1"/>
</dbReference>
<dbReference type="STRING" id="36844.SAMN04488501_108154"/>
<gene>
    <name evidence="3" type="ORF">CLHOM_11490</name>
</gene>
<dbReference type="SUPFAM" id="SSF52980">
    <property type="entry name" value="Restriction endonuclease-like"/>
    <property type="match status" value="1"/>
</dbReference>
<comment type="similarity">
    <text evidence="1 2">Belongs to the UPF0102 family.</text>
</comment>
<dbReference type="InterPro" id="IPR011335">
    <property type="entry name" value="Restrct_endonuc-II-like"/>
</dbReference>
<reference evidence="4" key="1">
    <citation type="submission" date="2015-08" db="EMBL/GenBank/DDBJ databases">
        <title>Genome sequence of the strict anaerobe Clostridium homopropionicum LuHBu1 (DSM 5847T).</title>
        <authorList>
            <person name="Poehlein A."/>
            <person name="Beck M."/>
            <person name="Schiel-Bengelsdorf B."/>
            <person name="Bengelsdorf F.R."/>
            <person name="Daniel R."/>
            <person name="Duerre P."/>
        </authorList>
    </citation>
    <scope>NUCLEOTIDE SEQUENCE [LARGE SCALE GENOMIC DNA]</scope>
    <source>
        <strain evidence="4">DSM 5847</strain>
    </source>
</reference>
<evidence type="ECO:0000256" key="2">
    <source>
        <dbReference type="HAMAP-Rule" id="MF_00048"/>
    </source>
</evidence>
<dbReference type="PANTHER" id="PTHR34039:SF1">
    <property type="entry name" value="UPF0102 PROTEIN YRAN"/>
    <property type="match status" value="1"/>
</dbReference>
<dbReference type="NCBIfam" id="NF009150">
    <property type="entry name" value="PRK12497.1-3"/>
    <property type="match status" value="1"/>
</dbReference>
<dbReference type="PATRIC" id="fig|1121318.3.peg.1157"/>
<keyword evidence="4" id="KW-1185">Reference proteome</keyword>
<protein>
    <recommendedName>
        <fullName evidence="2">UPF0102 protein CLHOM_11490</fullName>
    </recommendedName>
</protein>
<dbReference type="InterPro" id="IPR003509">
    <property type="entry name" value="UPF0102_YraN-like"/>
</dbReference>
<dbReference type="HAMAP" id="MF_00048">
    <property type="entry name" value="UPF0102"/>
    <property type="match status" value="1"/>
</dbReference>
<sequence>MKRFNNIIGTYGEEISQDLLIKRGHVILEKNFKCKLGEIDIISSINNANCICFIEVKSRFNTSYGMPLEAVTYSKIKKIRKAAEYYINKNKLFEYEFRFDVIEVFLDRKSDDFSINVIENAF</sequence>
<dbReference type="GO" id="GO:0003676">
    <property type="term" value="F:nucleic acid binding"/>
    <property type="evidence" value="ECO:0007669"/>
    <property type="project" value="InterPro"/>
</dbReference>
<accession>A0A0L6ZC70</accession>